<dbReference type="RefSeq" id="WP_096227808.1">
    <property type="nucleotide sequence ID" value="NZ_CP168029.1"/>
</dbReference>
<dbReference type="Proteomes" id="UP000462865">
    <property type="component" value="Unassembled WGS sequence"/>
</dbReference>
<evidence type="ECO:0008006" key="6">
    <source>
        <dbReference type="Google" id="ProtNLM"/>
    </source>
</evidence>
<evidence type="ECO:0000313" key="4">
    <source>
        <dbReference type="Proteomes" id="UP000285258"/>
    </source>
</evidence>
<sequence length="289" mass="31419">MKEITIDVWAIVSELIERVPGLLINREAFLRDVFRDKLSPDQLNRVVELGDYGDVSLDMLDSAANSCINKTRLTTSGASFVAGLPSSLPTLPATVTADITQSFAFYVRIAQQLSYIYGEANDFTKMQDDDRMTKLLLYIGAMFGIEAASQVLALMSYNAGRILAKKFGQVAVTKVLNGVPWKVARTIAKMLGVKLTKGVVQKGISKVVPVLGGVVSGALTYATFGPMAKKLQCALRDNLKASEAEIEELYEVISSEDDMDIAISVCSDVIESEVLDPAEFKEDGSKEKS</sequence>
<accession>A0A423UN28</accession>
<gene>
    <name evidence="3" type="ORF">DMP12_02500</name>
    <name evidence="2" type="ORF">GKG38_01855</name>
</gene>
<dbReference type="AlphaFoldDB" id="A0A423UN28"/>
<reference evidence="3" key="2">
    <citation type="journal article" date="2019" name="Int. J. Syst. Evol. Microbiol.">
        <title>Gordonibacter faecihominis is a later heterotypic synonym of Gordonibacter urolithinfaciens.</title>
        <authorList>
            <person name="Danylec N."/>
            <person name="Stoll D.A."/>
            <person name="Huch M."/>
        </authorList>
    </citation>
    <scope>NUCLEOTIDE SEQUENCE</scope>
    <source>
        <strain evidence="3">DSM 27213</strain>
    </source>
</reference>
<reference evidence="4" key="1">
    <citation type="submission" date="2018-05" db="EMBL/GenBank/DDBJ databases">
        <title>Genome Sequencing of selected type strains of the family Eggerthellaceae.</title>
        <authorList>
            <person name="Danylec N."/>
            <person name="Stoll D.A."/>
            <person name="Doetsch A."/>
            <person name="Huch M."/>
        </authorList>
    </citation>
    <scope>NUCLEOTIDE SEQUENCE [LARGE SCALE GENOMIC DNA]</scope>
    <source>
        <strain evidence="4">DSM 27213</strain>
    </source>
</reference>
<feature type="transmembrane region" description="Helical" evidence="1">
    <location>
        <begin position="135"/>
        <end position="157"/>
    </location>
</feature>
<dbReference type="Proteomes" id="UP000285258">
    <property type="component" value="Unassembled WGS sequence"/>
</dbReference>
<keyword evidence="1" id="KW-0812">Transmembrane</keyword>
<organism evidence="3 4">
    <name type="scientific">Gordonibacter urolithinfaciens</name>
    <dbReference type="NCBI Taxonomy" id="1335613"/>
    <lineage>
        <taxon>Bacteria</taxon>
        <taxon>Bacillati</taxon>
        <taxon>Actinomycetota</taxon>
        <taxon>Coriobacteriia</taxon>
        <taxon>Eggerthellales</taxon>
        <taxon>Eggerthellaceae</taxon>
        <taxon>Gordonibacter</taxon>
    </lineage>
</organism>
<reference evidence="3" key="3">
    <citation type="journal article" date="2019" name="Microbiol. Resour. Announc.">
        <title>Draft Genome Sequences of Type Strains of Gordonibacter faecihominis, Paraeggerthella hongkongensis, Parvibacter caecicola,Slackia equolifaciens, Slackia faecicanis, and Slackia isoflavoniconvertens.</title>
        <authorList>
            <person name="Danylec N."/>
            <person name="Stoll D.A."/>
            <person name="Dotsch A."/>
            <person name="Huch M."/>
        </authorList>
    </citation>
    <scope>NUCLEOTIDE SEQUENCE</scope>
    <source>
        <strain evidence="3">DSM 27213</strain>
    </source>
</reference>
<evidence type="ECO:0000313" key="5">
    <source>
        <dbReference type="Proteomes" id="UP000462865"/>
    </source>
</evidence>
<dbReference type="EMBL" id="QIBW01000002">
    <property type="protein sequence ID" value="ROT91539.1"/>
    <property type="molecule type" value="Genomic_DNA"/>
</dbReference>
<reference evidence="2 5" key="4">
    <citation type="journal article" date="2019" name="Nat. Med.">
        <title>A library of human gut bacterial isolates paired with longitudinal multiomics data enables mechanistic microbiome research.</title>
        <authorList>
            <person name="Poyet M."/>
            <person name="Groussin M."/>
            <person name="Gibbons S.M."/>
            <person name="Avila-Pacheco J."/>
            <person name="Jiang X."/>
            <person name="Kearney S.M."/>
            <person name="Perrotta A.R."/>
            <person name="Berdy B."/>
            <person name="Zhao S."/>
            <person name="Lieberman T.D."/>
            <person name="Swanson P.K."/>
            <person name="Smith M."/>
            <person name="Roesemann S."/>
            <person name="Alexander J.E."/>
            <person name="Rich S.A."/>
            <person name="Livny J."/>
            <person name="Vlamakis H."/>
            <person name="Clish C."/>
            <person name="Bullock K."/>
            <person name="Deik A."/>
            <person name="Scott J."/>
            <person name="Pierce K.A."/>
            <person name="Xavier R.J."/>
            <person name="Alm E.J."/>
        </authorList>
    </citation>
    <scope>NUCLEOTIDE SEQUENCE [LARGE SCALE GENOMIC DNA]</scope>
    <source>
        <strain evidence="2 5">BIOML-A1</strain>
    </source>
</reference>
<evidence type="ECO:0000313" key="3">
    <source>
        <dbReference type="EMBL" id="ROT91539.1"/>
    </source>
</evidence>
<keyword evidence="1" id="KW-1133">Transmembrane helix</keyword>
<protein>
    <recommendedName>
        <fullName evidence="6">Bacteriochlorophyll 4-vinyl reductase</fullName>
    </recommendedName>
</protein>
<dbReference type="EMBL" id="WKZA01000004">
    <property type="protein sequence ID" value="MSA93833.1"/>
    <property type="molecule type" value="Genomic_DNA"/>
</dbReference>
<evidence type="ECO:0000313" key="2">
    <source>
        <dbReference type="EMBL" id="MSA93833.1"/>
    </source>
</evidence>
<keyword evidence="1" id="KW-0472">Membrane</keyword>
<proteinExistence type="predicted"/>
<evidence type="ECO:0000256" key="1">
    <source>
        <dbReference type="SAM" id="Phobius"/>
    </source>
</evidence>
<name>A0A423UN28_9ACTN</name>
<comment type="caution">
    <text evidence="3">The sequence shown here is derived from an EMBL/GenBank/DDBJ whole genome shotgun (WGS) entry which is preliminary data.</text>
</comment>